<dbReference type="GO" id="GO:0000150">
    <property type="term" value="F:DNA strand exchange activity"/>
    <property type="evidence" value="ECO:0007669"/>
    <property type="project" value="InterPro"/>
</dbReference>
<evidence type="ECO:0000256" key="2">
    <source>
        <dbReference type="ARBA" id="ARBA00023172"/>
    </source>
</evidence>
<dbReference type="SUPFAM" id="SSF53041">
    <property type="entry name" value="Resolvase-like"/>
    <property type="match status" value="1"/>
</dbReference>
<comment type="caution">
    <text evidence="4">The sequence shown here is derived from an EMBL/GenBank/DDBJ whole genome shotgun (WGS) entry which is preliminary data.</text>
</comment>
<evidence type="ECO:0000259" key="3">
    <source>
        <dbReference type="PROSITE" id="PS51736"/>
    </source>
</evidence>
<dbReference type="CDD" id="cd00338">
    <property type="entry name" value="Ser_Recombinase"/>
    <property type="match status" value="1"/>
</dbReference>
<dbReference type="GO" id="GO:0003677">
    <property type="term" value="F:DNA binding"/>
    <property type="evidence" value="ECO:0007669"/>
    <property type="project" value="UniProtKB-KW"/>
</dbReference>
<feature type="domain" description="Resolvase/invertase-type recombinase catalytic" evidence="3">
    <location>
        <begin position="28"/>
        <end position="134"/>
    </location>
</feature>
<dbReference type="EMBL" id="SRMQ01000002">
    <property type="protein sequence ID" value="TGJ77221.1"/>
    <property type="molecule type" value="Genomic_DNA"/>
</dbReference>
<evidence type="ECO:0000313" key="4">
    <source>
        <dbReference type="EMBL" id="TGJ77221.1"/>
    </source>
</evidence>
<evidence type="ECO:0000256" key="1">
    <source>
        <dbReference type="ARBA" id="ARBA00023125"/>
    </source>
</evidence>
<organism evidence="4 5">
    <name type="scientific">Caproiciproducens galactitolivorans</name>
    <dbReference type="NCBI Taxonomy" id="642589"/>
    <lineage>
        <taxon>Bacteria</taxon>
        <taxon>Bacillati</taxon>
        <taxon>Bacillota</taxon>
        <taxon>Clostridia</taxon>
        <taxon>Eubacteriales</taxon>
        <taxon>Acutalibacteraceae</taxon>
        <taxon>Caproiciproducens</taxon>
    </lineage>
</organism>
<dbReference type="PANTHER" id="PTHR30461:SF2">
    <property type="entry name" value="SERINE RECOMBINASE PINE-RELATED"/>
    <property type="match status" value="1"/>
</dbReference>
<dbReference type="Pfam" id="PF00239">
    <property type="entry name" value="Resolvase"/>
    <property type="match status" value="1"/>
</dbReference>
<reference evidence="4 5" key="1">
    <citation type="submission" date="2019-04" db="EMBL/GenBank/DDBJ databases">
        <authorList>
            <person name="Poehlein A."/>
            <person name="Bengelsdorf F.R."/>
            <person name="Duerre P."/>
            <person name="Daniel R."/>
        </authorList>
    </citation>
    <scope>NUCLEOTIDE SEQUENCE [LARGE SCALE GENOMIC DNA]</scope>
    <source>
        <strain evidence="4 5">BS-1</strain>
    </source>
</reference>
<dbReference type="Gene3D" id="3.40.50.1390">
    <property type="entry name" value="Resolvase, N-terminal catalytic domain"/>
    <property type="match status" value="1"/>
</dbReference>
<dbReference type="InterPro" id="IPR050639">
    <property type="entry name" value="SSR_resolvase"/>
</dbReference>
<proteinExistence type="predicted"/>
<protein>
    <recommendedName>
        <fullName evidence="3">Resolvase/invertase-type recombinase catalytic domain-containing protein</fullName>
    </recommendedName>
</protein>
<dbReference type="AlphaFoldDB" id="A0A4Z0YD91"/>
<dbReference type="PROSITE" id="PS51736">
    <property type="entry name" value="RECOMBINASES_3"/>
    <property type="match status" value="1"/>
</dbReference>
<keyword evidence="2" id="KW-0233">DNA recombination</keyword>
<dbReference type="InterPro" id="IPR006119">
    <property type="entry name" value="Resolv_N"/>
</dbReference>
<sequence>MAASKSVIVIPARKHVLKSQDEEKPKLRVAAYCRVSTDSDEQATSYETQIEHYTAYIQGHPDWVLAGIFADDGIPGTNTKKREEFNRMINECMAGNIDMIITKSISRFARNTLDCLKYIRQLKDKNIPVYFEKE</sequence>
<keyword evidence="5" id="KW-1185">Reference proteome</keyword>
<dbReference type="SMART" id="SM00857">
    <property type="entry name" value="Resolvase"/>
    <property type="match status" value="1"/>
</dbReference>
<dbReference type="InterPro" id="IPR036162">
    <property type="entry name" value="Resolvase-like_N_sf"/>
</dbReference>
<gene>
    <name evidence="4" type="ORF">CAGA_05900</name>
</gene>
<dbReference type="PANTHER" id="PTHR30461">
    <property type="entry name" value="DNA-INVERTASE FROM LAMBDOID PROPHAGE"/>
    <property type="match status" value="1"/>
</dbReference>
<dbReference type="Proteomes" id="UP000297714">
    <property type="component" value="Unassembled WGS sequence"/>
</dbReference>
<keyword evidence="1" id="KW-0238">DNA-binding</keyword>
<accession>A0A4Z0YD91</accession>
<evidence type="ECO:0000313" key="5">
    <source>
        <dbReference type="Proteomes" id="UP000297714"/>
    </source>
</evidence>
<name>A0A4Z0YD91_9FIRM</name>